<reference evidence="8" key="4">
    <citation type="submission" date="2018-11" db="EMBL/GenBank/DDBJ databases">
        <authorList>
            <consortium name="Genoscope - CEA"/>
            <person name="William W."/>
        </authorList>
    </citation>
    <scope>NUCLEOTIDE SEQUENCE [LARGE SCALE GENOMIC DNA]</scope>
    <source>
        <strain evidence="8">T9AD</strain>
    </source>
</reference>
<evidence type="ECO:0000313" key="2">
    <source>
        <dbReference type="EMBL" id="MDH0568423.1"/>
    </source>
</evidence>
<dbReference type="AlphaFoldDB" id="A0A061CTS7"/>
<reference evidence="4 9" key="1">
    <citation type="submission" date="2018-04" db="EMBL/GenBank/DDBJ databases">
        <title>Pseudomonas sp. nov., isolated from mangrove soil.</title>
        <authorList>
            <person name="Chen C."/>
        </authorList>
    </citation>
    <scope>NUCLEOTIDE SEQUENCE [LARGE SCALE GENOMIC DNA]</scope>
    <source>
        <strain evidence="4 9">JCM 14246</strain>
    </source>
</reference>
<dbReference type="Proteomes" id="UP000244052">
    <property type="component" value="Unassembled WGS sequence"/>
</dbReference>
<evidence type="ECO:0000313" key="5">
    <source>
        <dbReference type="EMBL" id="RRW35707.1"/>
    </source>
</evidence>
<dbReference type="EMBL" id="UGUW01000004">
    <property type="protein sequence ID" value="SUD60210.1"/>
    <property type="molecule type" value="Genomic_DNA"/>
</dbReference>
<keyword evidence="1" id="KW-0812">Transmembrane</keyword>
<dbReference type="OrthoDB" id="7028958at2"/>
<dbReference type="STRING" id="301.SAMN05216280_105824"/>
<feature type="transmembrane region" description="Helical" evidence="1">
    <location>
        <begin position="42"/>
        <end position="61"/>
    </location>
</feature>
<reference evidence="2" key="5">
    <citation type="submission" date="2022-09" db="EMBL/GenBank/DDBJ databases">
        <title>Intensive care unit water sources are persistently colonized with multi-drug resistant bacteria and are the site of extensive horizontal gene transfer of antibiotic resistance genes.</title>
        <authorList>
            <person name="Diorio-Toth L."/>
        </authorList>
    </citation>
    <scope>NUCLEOTIDE SEQUENCE</scope>
    <source>
        <strain evidence="3">GD03704</strain>
        <strain evidence="2">GD04000</strain>
    </source>
</reference>
<dbReference type="Proteomes" id="UP000272833">
    <property type="component" value="Unassembled WGS sequence"/>
</dbReference>
<gene>
    <name evidence="4" type="ORF">DBO86_00035</name>
    <name evidence="5" type="ORF">EGJ44_11905</name>
    <name evidence="3" type="ORF">N5J11_19880</name>
    <name evidence="2" type="ORF">N7671_14545</name>
    <name evidence="6" type="ORF">NCTC10692_03957</name>
    <name evidence="7" type="ORF">NCTC10860_02539</name>
    <name evidence="8" type="ORF">POT9AD_5177</name>
</gene>
<organism evidence="6 11">
    <name type="scientific">Ectopseudomonas oleovorans</name>
    <name type="common">Pseudomonas oleovorans</name>
    <dbReference type="NCBI Taxonomy" id="301"/>
    <lineage>
        <taxon>Bacteria</taxon>
        <taxon>Pseudomonadati</taxon>
        <taxon>Pseudomonadota</taxon>
        <taxon>Gammaproteobacteria</taxon>
        <taxon>Pseudomonadales</taxon>
        <taxon>Pseudomonadaceae</taxon>
        <taxon>Ectopseudomonas</taxon>
    </lineage>
</organism>
<dbReference type="EMBL" id="UGUV01000002">
    <property type="protein sequence ID" value="SUD53435.1"/>
    <property type="molecule type" value="Genomic_DNA"/>
</dbReference>
<evidence type="ECO:0000313" key="11">
    <source>
        <dbReference type="Proteomes" id="UP000255303"/>
    </source>
</evidence>
<dbReference type="Pfam" id="PF11666">
    <property type="entry name" value="DUF2933"/>
    <property type="match status" value="1"/>
</dbReference>
<sequence>MDHTHHTSTTEPPFWKSKIGIALIMLAVIGIFYVAREHYGHLSQALPYLILLLCPLMHLFGHNHGGHSHSSSTAVSKDEERT</sequence>
<dbReference type="Proteomes" id="UP000255303">
    <property type="component" value="Unassembled WGS sequence"/>
</dbReference>
<evidence type="ECO:0000313" key="6">
    <source>
        <dbReference type="EMBL" id="SUD53435.1"/>
    </source>
</evidence>
<dbReference type="Proteomes" id="UP001161697">
    <property type="component" value="Unassembled WGS sequence"/>
</dbReference>
<evidence type="ECO:0000313" key="4">
    <source>
        <dbReference type="EMBL" id="PTU80935.1"/>
    </source>
</evidence>
<dbReference type="EMBL" id="RHRS01000026">
    <property type="protein sequence ID" value="RRW35707.1"/>
    <property type="molecule type" value="Genomic_DNA"/>
</dbReference>
<dbReference type="EMBL" id="QASO01000001">
    <property type="protein sequence ID" value="PTU80935.1"/>
    <property type="molecule type" value="Genomic_DNA"/>
</dbReference>
<feature type="transmembrane region" description="Helical" evidence="1">
    <location>
        <begin position="19"/>
        <end position="35"/>
    </location>
</feature>
<dbReference type="Proteomes" id="UP001159292">
    <property type="component" value="Unassembled WGS sequence"/>
</dbReference>
<evidence type="ECO:0000256" key="1">
    <source>
        <dbReference type="SAM" id="Phobius"/>
    </source>
</evidence>
<accession>A0A2T5PT70</accession>
<reference evidence="5 12" key="3">
    <citation type="submission" date="2018-10" db="EMBL/GenBank/DDBJ databases">
        <title>Transmission dynamics of multidrug resistant bacteria on intensive care unit surfaces.</title>
        <authorList>
            <person name="D'Souza A.W."/>
            <person name="Potter R.F."/>
            <person name="Wallace M."/>
            <person name="Shupe A."/>
            <person name="Patel S."/>
            <person name="Sun S."/>
            <person name="Gul D."/>
            <person name="Kwon J.H."/>
            <person name="Andleeb S."/>
            <person name="Burnham C.-A.D."/>
            <person name="Dantas G."/>
        </authorList>
    </citation>
    <scope>NUCLEOTIDE SEQUENCE [LARGE SCALE GENOMIC DNA]</scope>
    <source>
        <strain evidence="5 12">PO_271</strain>
    </source>
</reference>
<keyword evidence="1" id="KW-1133">Transmembrane helix</keyword>
<evidence type="ECO:0000313" key="8">
    <source>
        <dbReference type="EMBL" id="VDN66152.1"/>
    </source>
</evidence>
<accession>A0A061CTS7</accession>
<keyword evidence="1" id="KW-0472">Membrane</keyword>
<dbReference type="EMBL" id="JAOEET010000038">
    <property type="protein sequence ID" value="MDH0568423.1"/>
    <property type="molecule type" value="Genomic_DNA"/>
</dbReference>
<name>A0A061CTS7_ECTOL</name>
<keyword evidence="9" id="KW-1185">Reference proteome</keyword>
<proteinExistence type="predicted"/>
<dbReference type="EMBL" id="JAOCJE010000001">
    <property type="protein sequence ID" value="MDH1341410.1"/>
    <property type="molecule type" value="Genomic_DNA"/>
</dbReference>
<evidence type="ECO:0000313" key="7">
    <source>
        <dbReference type="EMBL" id="SUD60210.1"/>
    </source>
</evidence>
<reference evidence="10 11" key="2">
    <citation type="submission" date="2018-06" db="EMBL/GenBank/DDBJ databases">
        <authorList>
            <consortium name="Pathogen Informatics"/>
            <person name="Doyle S."/>
        </authorList>
    </citation>
    <scope>NUCLEOTIDE SEQUENCE [LARGE SCALE GENOMIC DNA]</scope>
    <source>
        <strain evidence="6 11">NCTC10692</strain>
        <strain evidence="7 10">NCTC10860</strain>
    </source>
</reference>
<evidence type="ECO:0000313" key="9">
    <source>
        <dbReference type="Proteomes" id="UP000244052"/>
    </source>
</evidence>
<dbReference type="RefSeq" id="WP_003246761.1">
    <property type="nucleotide sequence ID" value="NZ_CAJQNA010000193.1"/>
</dbReference>
<dbReference type="GeneID" id="83641768"/>
<dbReference type="EMBL" id="LR130779">
    <property type="protein sequence ID" value="VDN66152.1"/>
    <property type="molecule type" value="Genomic_DNA"/>
</dbReference>
<dbReference type="InterPro" id="IPR021682">
    <property type="entry name" value="DUF2933"/>
</dbReference>
<evidence type="ECO:0000313" key="12">
    <source>
        <dbReference type="Proteomes" id="UP000272833"/>
    </source>
</evidence>
<dbReference type="Proteomes" id="UP000254084">
    <property type="component" value="Unassembled WGS sequence"/>
</dbReference>
<evidence type="ECO:0000313" key="3">
    <source>
        <dbReference type="EMBL" id="MDH1341410.1"/>
    </source>
</evidence>
<protein>
    <submittedName>
        <fullName evidence="6">Copper-translocating P-type ATPase</fullName>
    </submittedName>
    <submittedName>
        <fullName evidence="2">DUF2933 domain-containing protein</fullName>
    </submittedName>
</protein>
<accession>A0A379JY57</accession>
<evidence type="ECO:0000313" key="10">
    <source>
        <dbReference type="Proteomes" id="UP000254084"/>
    </source>
</evidence>